<feature type="region of interest" description="Disordered" evidence="2">
    <location>
        <begin position="61"/>
        <end position="84"/>
    </location>
</feature>
<feature type="compositionally biased region" description="Polar residues" evidence="2">
    <location>
        <begin position="70"/>
        <end position="84"/>
    </location>
</feature>
<dbReference type="AlphaFoldDB" id="A0AB73HAA4"/>
<dbReference type="InterPro" id="IPR054612">
    <property type="entry name" value="Phage_capsid-like_C"/>
</dbReference>
<evidence type="ECO:0000256" key="1">
    <source>
        <dbReference type="ARBA" id="ARBA00004328"/>
    </source>
</evidence>
<dbReference type="SUPFAM" id="SSF56563">
    <property type="entry name" value="Major capsid protein gp5"/>
    <property type="match status" value="1"/>
</dbReference>
<dbReference type="EMBL" id="JAARXV010000005">
    <property type="protein sequence ID" value="MBC2142851.1"/>
    <property type="molecule type" value="Genomic_DNA"/>
</dbReference>
<evidence type="ECO:0000256" key="2">
    <source>
        <dbReference type="SAM" id="MobiDB-lite"/>
    </source>
</evidence>
<dbReference type="NCBIfam" id="TIGR01554">
    <property type="entry name" value="major_cap_HK97"/>
    <property type="match status" value="1"/>
</dbReference>
<comment type="subcellular location">
    <subcellularLocation>
        <location evidence="1">Virion</location>
    </subcellularLocation>
</comment>
<sequence>MKTLFEVKQDLMNVGNQLKKANDTLLQTASTPGISQEQIKESQNAKDTLQLQFEILQKQHDEMDKEQKQKLSSQSGTKAQDPNQQLINAKAELIKKTMKKEAVNQETMNVISQSNKGNILQALLDNTATGGNNFIPKNTGTSVISEPVQKNPLRDLSAFTNIANLELPKVSFTLADDDFIADGATAKELAATGSVVAFGRNKFKVFTDISETVLNGTNTDLVSTVEKNLRAGVAAKEKKVAFATTPKTGEEHMSFYSSAVGITEIEGDTMYESILNALADLEDEYDEVASVVMRKQDYFKMIKELANGADTLFGRKPEDVIGYPVEFCSLAVDPVVGDFSFSHFNYDPDALYEQDKNIKTGMNSFVVTAWFDHQIKLSSAFRIATVAP</sequence>
<reference evidence="4 5" key="1">
    <citation type="submission" date="2020-03" db="EMBL/GenBank/DDBJ databases">
        <title>Soil Listeria distribution.</title>
        <authorList>
            <person name="Liao J."/>
            <person name="Wiedmann M."/>
        </authorList>
    </citation>
    <scope>NUCLEOTIDE SEQUENCE [LARGE SCALE GENOMIC DNA]</scope>
    <source>
        <strain evidence="4 5">FSL L7-0297</strain>
    </source>
</reference>
<organism evidence="4 5">
    <name type="scientific">Listeria innocua</name>
    <dbReference type="NCBI Taxonomy" id="1642"/>
    <lineage>
        <taxon>Bacteria</taxon>
        <taxon>Bacillati</taxon>
        <taxon>Bacillota</taxon>
        <taxon>Bacilli</taxon>
        <taxon>Bacillales</taxon>
        <taxon>Listeriaceae</taxon>
        <taxon>Listeria</taxon>
    </lineage>
</organism>
<evidence type="ECO:0000259" key="3">
    <source>
        <dbReference type="Pfam" id="PF05065"/>
    </source>
</evidence>
<dbReference type="Pfam" id="PF05065">
    <property type="entry name" value="Phage_capsid"/>
    <property type="match status" value="1"/>
</dbReference>
<dbReference type="Proteomes" id="UP000552309">
    <property type="component" value="Unassembled WGS sequence"/>
</dbReference>
<evidence type="ECO:0000313" key="4">
    <source>
        <dbReference type="EMBL" id="MBC2142851.1"/>
    </source>
</evidence>
<gene>
    <name evidence="4" type="ORF">HCA89_11055</name>
</gene>
<proteinExistence type="predicted"/>
<evidence type="ECO:0000313" key="5">
    <source>
        <dbReference type="Proteomes" id="UP000552309"/>
    </source>
</evidence>
<protein>
    <submittedName>
        <fullName evidence="4">Phage major capsid protein</fullName>
    </submittedName>
</protein>
<dbReference type="InterPro" id="IPR024455">
    <property type="entry name" value="Phage_capsid"/>
</dbReference>
<comment type="caution">
    <text evidence="4">The sequence shown here is derived from an EMBL/GenBank/DDBJ whole genome shotgun (WGS) entry which is preliminary data.</text>
</comment>
<accession>A0AB73HAA4</accession>
<feature type="domain" description="Phage capsid-like C-terminal" evidence="3">
    <location>
        <begin position="131"/>
        <end position="384"/>
    </location>
</feature>
<dbReference type="RefSeq" id="WP_185543628.1">
    <property type="nucleotide sequence ID" value="NZ_JAARXV010000005.1"/>
</dbReference>
<name>A0AB73HAA4_LISIO</name>